<dbReference type="PANTHER" id="PTHR36115:SF4">
    <property type="entry name" value="MEMBRANE PROTEIN"/>
    <property type="match status" value="1"/>
</dbReference>
<keyword evidence="11" id="KW-1185">Reference proteome</keyword>
<sequence>MGDAAPPGRVDPQRPRGGTVIWEIQDETRKVEGLDEHGRARPDYAASLGLLPAPFGRRAAATLVEVLVVLVLQLPLLLAVLPAAIELTRASDPQAALAARGDLVLLIVCAAVSYALTAAFLITQLVLHGRRGVTLGKALLGIRSVNVRTLERPGFWRGAVLRYLVLWGSFLLPLLGPLLVVLLSPLFDPERRGRGWPDLAAATWFVDIRRGLNPYDAKRMRIARKTVASDLADERSELPSLATPAGERRPEVYIPVARSSGGVLGATRVDSAAVPAPTAAPAPAAGPPAPASTPAPAPAPTPAPIPPVAPPAASPAAVPEPAGAPRPPASPGTWAPPALLPDAAAPATITLVLDTGDAVEVAGAGVLLGRAPAADDGLVPTPVLDRTMSVSKTHLAVRRDGEALFVEDRGSTNGSALVRGGAERELTPGERVPVHDGDTIRFGDRFAEVRIARG</sequence>
<dbReference type="Proteomes" id="UP000321949">
    <property type="component" value="Unassembled WGS sequence"/>
</dbReference>
<protein>
    <submittedName>
        <fullName evidence="10">FHA domain-containing protein</fullName>
    </submittedName>
</protein>
<name>A0A5C8IA21_9MICO</name>
<evidence type="ECO:0000256" key="1">
    <source>
        <dbReference type="ARBA" id="ARBA00004651"/>
    </source>
</evidence>
<keyword evidence="4 8" id="KW-0812">Transmembrane</keyword>
<dbReference type="InterPro" id="IPR000253">
    <property type="entry name" value="FHA_dom"/>
</dbReference>
<dbReference type="GO" id="GO:0005886">
    <property type="term" value="C:plasma membrane"/>
    <property type="evidence" value="ECO:0007669"/>
    <property type="project" value="UniProtKB-SubCell"/>
</dbReference>
<evidence type="ECO:0000313" key="10">
    <source>
        <dbReference type="EMBL" id="TXK15520.1"/>
    </source>
</evidence>
<dbReference type="PROSITE" id="PS50006">
    <property type="entry name" value="FHA_DOMAIN"/>
    <property type="match status" value="1"/>
</dbReference>
<dbReference type="Pfam" id="PF00498">
    <property type="entry name" value="FHA"/>
    <property type="match status" value="1"/>
</dbReference>
<proteinExistence type="predicted"/>
<accession>A0A5C8IA21</accession>
<dbReference type="CDD" id="cd00060">
    <property type="entry name" value="FHA"/>
    <property type="match status" value="1"/>
</dbReference>
<feature type="transmembrane region" description="Helical" evidence="8">
    <location>
        <begin position="59"/>
        <end position="82"/>
    </location>
</feature>
<reference evidence="10 11" key="1">
    <citation type="submission" date="2019-08" db="EMBL/GenBank/DDBJ databases">
        <authorList>
            <person name="Dong K."/>
        </authorList>
    </citation>
    <scope>NUCLEOTIDE SEQUENCE [LARGE SCALE GENOMIC DNA]</scope>
    <source>
        <strain evidence="10 11">K-1</strain>
    </source>
</reference>
<comment type="caution">
    <text evidence="10">The sequence shown here is derived from an EMBL/GenBank/DDBJ whole genome shotgun (WGS) entry which is preliminary data.</text>
</comment>
<feature type="region of interest" description="Disordered" evidence="7">
    <location>
        <begin position="275"/>
        <end position="337"/>
    </location>
</feature>
<keyword evidence="5 8" id="KW-1133">Transmembrane helix</keyword>
<feature type="compositionally biased region" description="Pro residues" evidence="7">
    <location>
        <begin position="278"/>
        <end position="313"/>
    </location>
</feature>
<dbReference type="Pfam" id="PF06271">
    <property type="entry name" value="RDD"/>
    <property type="match status" value="1"/>
</dbReference>
<organism evidence="10 11">
    <name type="scientific">Microbacterium saccharophilum</name>
    <dbReference type="NCBI Taxonomy" id="1213358"/>
    <lineage>
        <taxon>Bacteria</taxon>
        <taxon>Bacillati</taxon>
        <taxon>Actinomycetota</taxon>
        <taxon>Actinomycetes</taxon>
        <taxon>Micrococcales</taxon>
        <taxon>Microbacteriaceae</taxon>
        <taxon>Microbacterium</taxon>
    </lineage>
</organism>
<dbReference type="InterPro" id="IPR010432">
    <property type="entry name" value="RDD"/>
</dbReference>
<evidence type="ECO:0000256" key="8">
    <source>
        <dbReference type="SAM" id="Phobius"/>
    </source>
</evidence>
<dbReference type="EMBL" id="VRSX01000001">
    <property type="protein sequence ID" value="TXK15520.1"/>
    <property type="molecule type" value="Genomic_DNA"/>
</dbReference>
<evidence type="ECO:0000256" key="4">
    <source>
        <dbReference type="ARBA" id="ARBA00022692"/>
    </source>
</evidence>
<dbReference type="AlphaFoldDB" id="A0A5C8IA21"/>
<keyword evidence="2" id="KW-1003">Cell membrane</keyword>
<keyword evidence="6 8" id="KW-0472">Membrane</keyword>
<dbReference type="Gene3D" id="2.60.200.20">
    <property type="match status" value="1"/>
</dbReference>
<evidence type="ECO:0000256" key="3">
    <source>
        <dbReference type="ARBA" id="ARBA00022553"/>
    </source>
</evidence>
<evidence type="ECO:0000256" key="7">
    <source>
        <dbReference type="SAM" id="MobiDB-lite"/>
    </source>
</evidence>
<comment type="subcellular location">
    <subcellularLocation>
        <location evidence="1">Cell membrane</location>
        <topology evidence="1">Multi-pass membrane protein</topology>
    </subcellularLocation>
</comment>
<feature type="domain" description="FHA" evidence="9">
    <location>
        <begin position="366"/>
        <end position="417"/>
    </location>
</feature>
<evidence type="ECO:0000256" key="5">
    <source>
        <dbReference type="ARBA" id="ARBA00022989"/>
    </source>
</evidence>
<feature type="transmembrane region" description="Helical" evidence="8">
    <location>
        <begin position="164"/>
        <end position="187"/>
    </location>
</feature>
<dbReference type="SUPFAM" id="SSF49879">
    <property type="entry name" value="SMAD/FHA domain"/>
    <property type="match status" value="1"/>
</dbReference>
<evidence type="ECO:0000313" key="11">
    <source>
        <dbReference type="Proteomes" id="UP000321949"/>
    </source>
</evidence>
<evidence type="ECO:0000256" key="6">
    <source>
        <dbReference type="ARBA" id="ARBA00023136"/>
    </source>
</evidence>
<evidence type="ECO:0000259" key="9">
    <source>
        <dbReference type="PROSITE" id="PS50006"/>
    </source>
</evidence>
<keyword evidence="3" id="KW-0597">Phosphoprotein</keyword>
<dbReference type="InterPro" id="IPR008984">
    <property type="entry name" value="SMAD_FHA_dom_sf"/>
</dbReference>
<evidence type="ECO:0000256" key="2">
    <source>
        <dbReference type="ARBA" id="ARBA00022475"/>
    </source>
</evidence>
<gene>
    <name evidence="10" type="ORF">FVP74_03805</name>
</gene>
<dbReference type="InterPro" id="IPR051791">
    <property type="entry name" value="Pra-immunoreactive"/>
</dbReference>
<dbReference type="OrthoDB" id="4625746at2"/>
<dbReference type="PANTHER" id="PTHR36115">
    <property type="entry name" value="PROLINE-RICH ANTIGEN HOMOLOG-RELATED"/>
    <property type="match status" value="1"/>
</dbReference>
<feature type="transmembrane region" description="Helical" evidence="8">
    <location>
        <begin position="103"/>
        <end position="127"/>
    </location>
</feature>